<dbReference type="Proteomes" id="UP000189739">
    <property type="component" value="Unassembled WGS sequence"/>
</dbReference>
<gene>
    <name evidence="1" type="ORF">BC343_29650</name>
</gene>
<protein>
    <submittedName>
        <fullName evidence="1">Uncharacterized protein</fullName>
    </submittedName>
</protein>
<accession>A0A1S9PDQ1</accession>
<dbReference type="OrthoDB" id="977150at2"/>
<dbReference type="EMBL" id="MBTF01000017">
    <property type="protein sequence ID" value="OOQ59083.1"/>
    <property type="molecule type" value="Genomic_DNA"/>
</dbReference>
<reference evidence="1 2" key="1">
    <citation type="submission" date="2016-07" db="EMBL/GenBank/DDBJ databases">
        <title>Genomic analysis of zinc-resistant bacterium Mucilaginibacter pedocola TBZ30.</title>
        <authorList>
            <person name="Huang J."/>
            <person name="Tang J."/>
        </authorList>
    </citation>
    <scope>NUCLEOTIDE SEQUENCE [LARGE SCALE GENOMIC DNA]</scope>
    <source>
        <strain evidence="1 2">TBZ30</strain>
    </source>
</reference>
<proteinExistence type="predicted"/>
<name>A0A1S9PDQ1_9SPHI</name>
<dbReference type="AlphaFoldDB" id="A0A1S9PDQ1"/>
<keyword evidence="2" id="KW-1185">Reference proteome</keyword>
<organism evidence="1 2">
    <name type="scientific">Mucilaginibacter pedocola</name>
    <dbReference type="NCBI Taxonomy" id="1792845"/>
    <lineage>
        <taxon>Bacteria</taxon>
        <taxon>Pseudomonadati</taxon>
        <taxon>Bacteroidota</taxon>
        <taxon>Sphingobacteriia</taxon>
        <taxon>Sphingobacteriales</taxon>
        <taxon>Sphingobacteriaceae</taxon>
        <taxon>Mucilaginibacter</taxon>
    </lineage>
</organism>
<dbReference type="STRING" id="1792845.BC343_29650"/>
<comment type="caution">
    <text evidence="1">The sequence shown here is derived from an EMBL/GenBank/DDBJ whole genome shotgun (WGS) entry which is preliminary data.</text>
</comment>
<evidence type="ECO:0000313" key="1">
    <source>
        <dbReference type="EMBL" id="OOQ59083.1"/>
    </source>
</evidence>
<dbReference type="RefSeq" id="WP_078348984.1">
    <property type="nucleotide sequence ID" value="NZ_MBTF01000017.1"/>
</dbReference>
<evidence type="ECO:0000313" key="2">
    <source>
        <dbReference type="Proteomes" id="UP000189739"/>
    </source>
</evidence>
<sequence>MRRYLTIVLCFAVRFCQAQESSSQYFNFYPIGDEPNLGYKTSMVKSEKILFEANPTMRFSFYNNIYRKLIRDEKKGMQAWYVSFRPQLRMYTDNSLPVRTPSYRILLGTQRLFRISKNNLLAISLESGHYSNGQDGGAFTTQYPDGSQESEAIYNTITPTTNLSEILNRRSGNFSTDLTELIVNYRINTKLDDNCAPKETHVLKAGAVLYHNYLFGIADIGGYTPNDIKIYGRWRTQVGYQYIRVIKNGNMRYSLAGNLEAIHGAHPSVEDLRLELTASLYPFKGTPQLGFFGSFIGGHDNYNYRFVDSGTQGFFGITWAIFPPVTIHTLCP</sequence>